<evidence type="ECO:0000256" key="1">
    <source>
        <dbReference type="SAM" id="Phobius"/>
    </source>
</evidence>
<protein>
    <submittedName>
        <fullName evidence="3">Pilus assembly protein TadE</fullName>
    </submittedName>
</protein>
<gene>
    <name evidence="3" type="ORF">GTP91_19970</name>
</gene>
<feature type="transmembrane region" description="Helical" evidence="1">
    <location>
        <begin position="17"/>
        <end position="38"/>
    </location>
</feature>
<evidence type="ECO:0000313" key="3">
    <source>
        <dbReference type="EMBL" id="MYM89440.1"/>
    </source>
</evidence>
<dbReference type="AlphaFoldDB" id="A0A845G751"/>
<accession>A0A845G751</accession>
<sequence length="490" mass="49932">MTGTAGSLGEGRDRQQGAIAIMFGLMLVVLVGFVGMSLDLGRVYNRKLDLQALANATALAAARQLNGTSAGVTNALAQAASAANALKYQYNQQSISWNSAALSFSSSATGAWVDAGSAQAAPSGLLFVKADTSMLDASLATISLVFMRALSDALASASVGVTAVAGRSTIDVAPIAVCALSNTAAAARVNPGPPAYSELTEYGFRRGVAYDLMQLNPNGTAPENFVVDPFDPPGVYGTASNTAAGVVGPYACTGKLAIPRVTGAPITVGRPFPLASLVNQLNSRFDQFSGSLCSFATAPPDTNIKSYVYNTAISWMSTAPGAQGAASTTSAGKLWTVADPLPALAGTTAAMYGPLWAYARAVPYSSYVPGAAEPANGYTPFNTSVWSSLYKPGVPVATGSYPSGVSTPYTTLNVSYFQAPSAAHKGIANRRVLNVALLSCPVGAGTTTTATVLGIGKFLMTVPATATALFAEFGGLATEQSLGGAVELYQ</sequence>
<feature type="domain" description="Putative Flp pilus-assembly TadG-like N-terminal" evidence="2">
    <location>
        <begin position="17"/>
        <end position="64"/>
    </location>
</feature>
<dbReference type="EMBL" id="WWCW01000075">
    <property type="protein sequence ID" value="MYM89440.1"/>
    <property type="molecule type" value="Genomic_DNA"/>
</dbReference>
<keyword evidence="1" id="KW-0472">Membrane</keyword>
<keyword evidence="1" id="KW-1133">Transmembrane helix</keyword>
<evidence type="ECO:0000259" key="2">
    <source>
        <dbReference type="Pfam" id="PF13400"/>
    </source>
</evidence>
<comment type="caution">
    <text evidence="3">The sequence shown here is derived from an EMBL/GenBank/DDBJ whole genome shotgun (WGS) entry which is preliminary data.</text>
</comment>
<dbReference type="InterPro" id="IPR028087">
    <property type="entry name" value="Tad_N"/>
</dbReference>
<organism evidence="3 4">
    <name type="scientific">Duganella vulcania</name>
    <dbReference type="NCBI Taxonomy" id="2692166"/>
    <lineage>
        <taxon>Bacteria</taxon>
        <taxon>Pseudomonadati</taxon>
        <taxon>Pseudomonadota</taxon>
        <taxon>Betaproteobacteria</taxon>
        <taxon>Burkholderiales</taxon>
        <taxon>Oxalobacteraceae</taxon>
        <taxon>Telluria group</taxon>
        <taxon>Duganella</taxon>
    </lineage>
</organism>
<reference evidence="3 4" key="1">
    <citation type="submission" date="2020-01" db="EMBL/GenBank/DDBJ databases">
        <title>Novel species isolated from a subtropical stream in China.</title>
        <authorList>
            <person name="Lu H."/>
        </authorList>
    </citation>
    <scope>NUCLEOTIDE SEQUENCE [LARGE SCALE GENOMIC DNA]</scope>
    <source>
        <strain evidence="3 4">FT82W</strain>
    </source>
</reference>
<proteinExistence type="predicted"/>
<dbReference type="Pfam" id="PF13400">
    <property type="entry name" value="Tad"/>
    <property type="match status" value="1"/>
</dbReference>
<keyword evidence="1" id="KW-0812">Transmembrane</keyword>
<name>A0A845G751_9BURK</name>
<dbReference type="Proteomes" id="UP000470302">
    <property type="component" value="Unassembled WGS sequence"/>
</dbReference>
<evidence type="ECO:0000313" key="4">
    <source>
        <dbReference type="Proteomes" id="UP000470302"/>
    </source>
</evidence>